<dbReference type="AlphaFoldDB" id="A0A537J0Z4"/>
<dbReference type="PANTHER" id="PTHR39344">
    <property type="entry name" value="UPF0182 PROTEIN SLL1060"/>
    <property type="match status" value="1"/>
</dbReference>
<dbReference type="HAMAP" id="MF_01600">
    <property type="entry name" value="UPF0182"/>
    <property type="match status" value="1"/>
</dbReference>
<evidence type="ECO:0000256" key="5">
    <source>
        <dbReference type="HAMAP-Rule" id="MF_01600"/>
    </source>
</evidence>
<reference evidence="6 7" key="1">
    <citation type="journal article" date="2019" name="Nat. Microbiol.">
        <title>Mediterranean grassland soil C-N compound turnover is dependent on rainfall and depth, and is mediated by genomically divergent microorganisms.</title>
        <authorList>
            <person name="Diamond S."/>
            <person name="Andeer P.F."/>
            <person name="Li Z."/>
            <person name="Crits-Christoph A."/>
            <person name="Burstein D."/>
            <person name="Anantharaman K."/>
            <person name="Lane K.R."/>
            <person name="Thomas B.C."/>
            <person name="Pan C."/>
            <person name="Northen T.R."/>
            <person name="Banfield J.F."/>
        </authorList>
    </citation>
    <scope>NUCLEOTIDE SEQUENCE [LARGE SCALE GENOMIC DNA]</scope>
    <source>
        <strain evidence="6">NP_8</strain>
    </source>
</reference>
<evidence type="ECO:0000256" key="3">
    <source>
        <dbReference type="ARBA" id="ARBA00022989"/>
    </source>
</evidence>
<comment type="caution">
    <text evidence="6">The sequence shown here is derived from an EMBL/GenBank/DDBJ whole genome shotgun (WGS) entry which is preliminary data.</text>
</comment>
<organism evidence="6 7">
    <name type="scientific">Candidatus Segetimicrobium genomatis</name>
    <dbReference type="NCBI Taxonomy" id="2569760"/>
    <lineage>
        <taxon>Bacteria</taxon>
        <taxon>Bacillati</taxon>
        <taxon>Candidatus Sysuimicrobiota</taxon>
        <taxon>Candidatus Sysuimicrobiia</taxon>
        <taxon>Candidatus Sysuimicrobiales</taxon>
        <taxon>Candidatus Segetimicrobiaceae</taxon>
        <taxon>Candidatus Segetimicrobium</taxon>
    </lineage>
</organism>
<dbReference type="PANTHER" id="PTHR39344:SF1">
    <property type="entry name" value="UPF0182 PROTEIN SLL1060"/>
    <property type="match status" value="1"/>
</dbReference>
<keyword evidence="3 5" id="KW-1133">Transmembrane helix</keyword>
<feature type="transmembrane region" description="Helical" evidence="5">
    <location>
        <begin position="38"/>
        <end position="63"/>
    </location>
</feature>
<dbReference type="GO" id="GO:0005886">
    <property type="term" value="C:plasma membrane"/>
    <property type="evidence" value="ECO:0007669"/>
    <property type="project" value="UniProtKB-SubCell"/>
</dbReference>
<sequence length="892" mass="100743">MRIRIWLIAAFAVFFVLVPTLARWYTDWLWFGEVGYRRVFWVPLLSRIGVTLVVAGALLLLVWPNLRPFLMVPESKDVIDLEPGRGGRRTYRRAARRMRSSGLVLGVLAAVAFIAGVSASARWPMFQQFVHARPFGATDPLFGRDIGFFAFKLPVYQFIESWLFSWLMIIFLTVAAGYYLRHAQDMVHGVWALPSGPRAHLSLLAGCILLIRGWGFWLDGYDLEFSPRGAIVGATFTDVHAVLPALRALTILFVVCAGLMFANVRLRTLRLAALTVLVIAVAWIVGLGVSPRLVQQLRVTPNELTVETPYIRNGITATLRAFGLDRLQEREFSADPVTPEIAARNRATIENVRLWDYRPLLSAYQQLQGLRPYYVFGDVDIDRYRIAGTPRQVMLAARELDPGRLTPQARTWVNEHLVYTHGYGLVMSPVNRVSEEGMPEFFLKDIPPSGLSDLAVAQPQIYFGEHTGGYVITNTRVQELDYPRGDENVYTTYRGRGGIPLTRLRRLAFAYRFGDARLLLSSDISTQSRLLFARELLTRVRRIAPFLSYDQDPYLVVAGGRLKWIVDAYTATDRYPYATPVSGINYIRNSVKIVTDAYDGTVDFYLVDPSDPLAGSFAAIFPELFKPAAAMPPEIVPHLRYPVDLFQIQAQVYATFHMRDPRVFYNREDVWAIPNELFGNESVRVEPYYVTMRLSGEQPEFILILPFVPANRDNMIAWMAARNDAPHYGEVVVYRFPKDRLAFGPMQVESRISQDAVISQQLTLWNQEGSRVLRGNLLVIPMENALMYVEPLFLQAERSHLPELKRVIAATGPRIVMEESLEAAMAKLLGAAPPAPQPPAGAVVPQTVQELITQAGATYRRAQQLLRQGDLAGYAREMERLGEILRKLEESK</sequence>
<feature type="transmembrane region" description="Helical" evidence="5">
    <location>
        <begin position="245"/>
        <end position="264"/>
    </location>
</feature>
<name>A0A537J0Z4_9BACT</name>
<dbReference type="EMBL" id="VBAP01000005">
    <property type="protein sequence ID" value="TMI77197.1"/>
    <property type="molecule type" value="Genomic_DNA"/>
</dbReference>
<keyword evidence="1 5" id="KW-1003">Cell membrane</keyword>
<gene>
    <name evidence="6" type="ORF">E6H05_00740</name>
</gene>
<keyword evidence="2 5" id="KW-0812">Transmembrane</keyword>
<comment type="caution">
    <text evidence="5">Lacks conserved residue(s) required for the propagation of feature annotation.</text>
</comment>
<dbReference type="Proteomes" id="UP000318834">
    <property type="component" value="Unassembled WGS sequence"/>
</dbReference>
<protein>
    <recommendedName>
        <fullName evidence="5">UPF0182 protein E6H05_00740</fullName>
    </recommendedName>
</protein>
<evidence type="ECO:0000256" key="1">
    <source>
        <dbReference type="ARBA" id="ARBA00022475"/>
    </source>
</evidence>
<evidence type="ECO:0000256" key="2">
    <source>
        <dbReference type="ARBA" id="ARBA00022692"/>
    </source>
</evidence>
<keyword evidence="4 5" id="KW-0472">Membrane</keyword>
<comment type="subcellular location">
    <subcellularLocation>
        <location evidence="5">Cell membrane</location>
        <topology evidence="5">Multi-pass membrane protein</topology>
    </subcellularLocation>
</comment>
<feature type="transmembrane region" description="Helical" evidence="5">
    <location>
        <begin position="271"/>
        <end position="289"/>
    </location>
</feature>
<feature type="transmembrane region" description="Helical" evidence="5">
    <location>
        <begin position="162"/>
        <end position="180"/>
    </location>
</feature>
<evidence type="ECO:0000313" key="6">
    <source>
        <dbReference type="EMBL" id="TMI77197.1"/>
    </source>
</evidence>
<dbReference type="GO" id="GO:0005576">
    <property type="term" value="C:extracellular region"/>
    <property type="evidence" value="ECO:0007669"/>
    <property type="project" value="TreeGrafter"/>
</dbReference>
<evidence type="ECO:0000256" key="4">
    <source>
        <dbReference type="ARBA" id="ARBA00023136"/>
    </source>
</evidence>
<accession>A0A537J0Z4</accession>
<feature type="transmembrane region" description="Helical" evidence="5">
    <location>
        <begin position="201"/>
        <end position="218"/>
    </location>
</feature>
<evidence type="ECO:0000313" key="7">
    <source>
        <dbReference type="Proteomes" id="UP000318834"/>
    </source>
</evidence>
<dbReference type="Pfam" id="PF03699">
    <property type="entry name" value="UPF0182"/>
    <property type="match status" value="1"/>
</dbReference>
<proteinExistence type="inferred from homology"/>
<comment type="similarity">
    <text evidence="5">Belongs to the UPF0182 family.</text>
</comment>
<dbReference type="InterPro" id="IPR005372">
    <property type="entry name" value="UPF0182"/>
</dbReference>
<feature type="transmembrane region" description="Helical" evidence="5">
    <location>
        <begin position="102"/>
        <end position="121"/>
    </location>
</feature>